<dbReference type="EMBL" id="DS547099">
    <property type="protein sequence ID" value="EDR09618.1"/>
    <property type="molecule type" value="Genomic_DNA"/>
</dbReference>
<evidence type="ECO:0000313" key="6">
    <source>
        <dbReference type="EMBL" id="EDR09618.1"/>
    </source>
</evidence>
<accession>B0D7A1</accession>
<dbReference type="Gene3D" id="2.80.10.50">
    <property type="match status" value="1"/>
</dbReference>
<keyword evidence="7" id="KW-1185">Reference proteome</keyword>
<evidence type="ECO:0000256" key="5">
    <source>
        <dbReference type="ARBA" id="ARBA00025775"/>
    </source>
</evidence>
<dbReference type="AlphaFoldDB" id="B0D7A1"/>
<dbReference type="GO" id="GO:0004869">
    <property type="term" value="F:cysteine-type endopeptidase inhibitor activity"/>
    <property type="evidence" value="ECO:0007669"/>
    <property type="project" value="UniProtKB-KW"/>
</dbReference>
<evidence type="ECO:0000256" key="3">
    <source>
        <dbReference type="ARBA" id="ARBA00022704"/>
    </source>
</evidence>
<dbReference type="InterPro" id="IPR019508">
    <property type="entry name" value="Prot_inh_I48_clitocypin"/>
</dbReference>
<dbReference type="GeneID" id="6075541"/>
<organism evidence="7">
    <name type="scientific">Laccaria bicolor (strain S238N-H82 / ATCC MYA-4686)</name>
    <name type="common">Bicoloured deceiver</name>
    <name type="synonym">Laccaria laccata var. bicolor</name>
    <dbReference type="NCBI Taxonomy" id="486041"/>
    <lineage>
        <taxon>Eukaryota</taxon>
        <taxon>Fungi</taxon>
        <taxon>Dikarya</taxon>
        <taxon>Basidiomycota</taxon>
        <taxon>Agaricomycotina</taxon>
        <taxon>Agaricomycetes</taxon>
        <taxon>Agaricomycetidae</taxon>
        <taxon>Agaricales</taxon>
        <taxon>Agaricineae</taxon>
        <taxon>Hydnangiaceae</taxon>
        <taxon>Laccaria</taxon>
    </lineage>
</organism>
<comment type="subunit">
    <text evidence="1">Homodimer.</text>
</comment>
<proteinExistence type="inferred from homology"/>
<keyword evidence="2" id="KW-0646">Protease inhibitor</keyword>
<evidence type="ECO:0000256" key="1">
    <source>
        <dbReference type="ARBA" id="ARBA00011738"/>
    </source>
</evidence>
<evidence type="ECO:0000256" key="2">
    <source>
        <dbReference type="ARBA" id="ARBA00022690"/>
    </source>
</evidence>
<dbReference type="RefSeq" id="XP_001879967.1">
    <property type="nucleotide sequence ID" value="XM_001879932.1"/>
</dbReference>
<keyword evidence="3" id="KW-0789">Thiol protease inhibitor</keyword>
<sequence>MFATGNGIDEVVTTAAEVPSTFDAQFWDVIAVEGKENVYTIVQRTYRSAPGGSWSLQENSAVYPVPVITSQGSAEWRIFPSEENSDAFTSLRFLSIQLVTTALGVDRYVGTNDANQVVVISIPVVAHPEQDIPQWKFLGGQIR</sequence>
<dbReference type="InParanoid" id="B0D7A1"/>
<comment type="function">
    <text evidence="4">Binds and inhibits cysteine proteinases. Inhibits most strongly papain and cathepsin L, more weakly bromelain and cathepsin B while it is completely ineffective against cathepsin H.</text>
</comment>
<dbReference type="Pfam" id="PF10467">
    <property type="entry name" value="Inhibitor_I48"/>
    <property type="match status" value="1"/>
</dbReference>
<dbReference type="HOGENOM" id="CLU_139305_1_0_1"/>
<reference evidence="6 7" key="1">
    <citation type="journal article" date="2008" name="Nature">
        <title>The genome of Laccaria bicolor provides insights into mycorrhizal symbiosis.</title>
        <authorList>
            <person name="Martin F."/>
            <person name="Aerts A."/>
            <person name="Ahren D."/>
            <person name="Brun A."/>
            <person name="Danchin E.G.J."/>
            <person name="Duchaussoy F."/>
            <person name="Gibon J."/>
            <person name="Kohler A."/>
            <person name="Lindquist E."/>
            <person name="Pereda V."/>
            <person name="Salamov A."/>
            <person name="Shapiro H.J."/>
            <person name="Wuyts J."/>
            <person name="Blaudez D."/>
            <person name="Buee M."/>
            <person name="Brokstein P."/>
            <person name="Canbaeck B."/>
            <person name="Cohen D."/>
            <person name="Courty P.E."/>
            <person name="Coutinho P.M."/>
            <person name="Delaruelle C."/>
            <person name="Detter J.C."/>
            <person name="Deveau A."/>
            <person name="DiFazio S."/>
            <person name="Duplessis S."/>
            <person name="Fraissinet-Tachet L."/>
            <person name="Lucic E."/>
            <person name="Frey-Klett P."/>
            <person name="Fourrey C."/>
            <person name="Feussner I."/>
            <person name="Gay G."/>
            <person name="Grimwood J."/>
            <person name="Hoegger P.J."/>
            <person name="Jain P."/>
            <person name="Kilaru S."/>
            <person name="Labbe J."/>
            <person name="Lin Y.C."/>
            <person name="Legue V."/>
            <person name="Le Tacon F."/>
            <person name="Marmeisse R."/>
            <person name="Melayah D."/>
            <person name="Montanini B."/>
            <person name="Muratet M."/>
            <person name="Nehls U."/>
            <person name="Niculita-Hirzel H."/>
            <person name="Oudot-Le Secq M.P."/>
            <person name="Peter M."/>
            <person name="Quesneville H."/>
            <person name="Rajashekar B."/>
            <person name="Reich M."/>
            <person name="Rouhier N."/>
            <person name="Schmutz J."/>
            <person name="Yin T."/>
            <person name="Chalot M."/>
            <person name="Henrissat B."/>
            <person name="Kuees U."/>
            <person name="Lucas S."/>
            <person name="Van de Peer Y."/>
            <person name="Podila G.K."/>
            <person name="Polle A."/>
            <person name="Pukkila P.J."/>
            <person name="Richardson P.M."/>
            <person name="Rouze P."/>
            <person name="Sanders I.R."/>
            <person name="Stajich J.E."/>
            <person name="Tunlid A."/>
            <person name="Tuskan G."/>
            <person name="Grigoriev I.V."/>
        </authorList>
    </citation>
    <scope>NUCLEOTIDE SEQUENCE [LARGE SCALE GENOMIC DNA]</scope>
    <source>
        <strain evidence="7">S238N-H82 / ATCC MYA-4686</strain>
    </source>
</reference>
<evidence type="ECO:0000256" key="4">
    <source>
        <dbReference type="ARBA" id="ARBA00024855"/>
    </source>
</evidence>
<gene>
    <name evidence="6" type="ORF">LACBIDRAFT_326095</name>
</gene>
<protein>
    <submittedName>
        <fullName evidence="6">Predicted protein</fullName>
    </submittedName>
</protein>
<name>B0D7A1_LACBS</name>
<evidence type="ECO:0000313" key="7">
    <source>
        <dbReference type="Proteomes" id="UP000001194"/>
    </source>
</evidence>
<comment type="similarity">
    <text evidence="5">Belongs to the protease inhibitor I48 family.</text>
</comment>
<dbReference type="Proteomes" id="UP000001194">
    <property type="component" value="Unassembled WGS sequence"/>
</dbReference>
<dbReference type="KEGG" id="lbc:LACBIDRAFT_326095"/>